<reference evidence="2" key="1">
    <citation type="submission" date="2024-02" db="EMBL/GenBank/DDBJ databases">
        <authorList>
            <consortium name="ELIXIR-Norway"/>
            <consortium name="Elixir Norway"/>
        </authorList>
    </citation>
    <scope>NUCLEOTIDE SEQUENCE</scope>
</reference>
<keyword evidence="3" id="KW-1185">Reference proteome</keyword>
<keyword evidence="1" id="KW-1133">Transmembrane helix</keyword>
<dbReference type="EMBL" id="OZ020105">
    <property type="protein sequence ID" value="CAK9256795.1"/>
    <property type="molecule type" value="Genomic_DNA"/>
</dbReference>
<evidence type="ECO:0000313" key="2">
    <source>
        <dbReference type="EMBL" id="CAK9256795.1"/>
    </source>
</evidence>
<sequence length="192" mass="20378">MLFGLGPPPQSRQQKHIPLLILHRIRVSERVDALLHAMHDALFTIVPVCAFFAVGIGCICGIKWNRFRQAKAADQALNARRGPGDPPVSNANTSQYPPLHAAHSALNGGKLPASVNHPSVILQHDQTPAGTAGLPRASISSAEDHGLITGDPCHVVMWETGTEPMLTAATNSKQQGLIGVAGRDVMKKLCAA</sequence>
<organism evidence="2 3">
    <name type="scientific">Sphagnum jensenii</name>
    <dbReference type="NCBI Taxonomy" id="128206"/>
    <lineage>
        <taxon>Eukaryota</taxon>
        <taxon>Viridiplantae</taxon>
        <taxon>Streptophyta</taxon>
        <taxon>Embryophyta</taxon>
        <taxon>Bryophyta</taxon>
        <taxon>Sphagnophytina</taxon>
        <taxon>Sphagnopsida</taxon>
        <taxon>Sphagnales</taxon>
        <taxon>Sphagnaceae</taxon>
        <taxon>Sphagnum</taxon>
    </lineage>
</organism>
<keyword evidence="1" id="KW-0812">Transmembrane</keyword>
<evidence type="ECO:0000313" key="3">
    <source>
        <dbReference type="Proteomes" id="UP001497444"/>
    </source>
</evidence>
<proteinExistence type="predicted"/>
<keyword evidence="1" id="KW-0472">Membrane</keyword>
<dbReference type="Proteomes" id="UP001497444">
    <property type="component" value="Chromosome 10"/>
</dbReference>
<name>A0ABP0VTP4_9BRYO</name>
<feature type="transmembrane region" description="Helical" evidence="1">
    <location>
        <begin position="41"/>
        <end position="62"/>
    </location>
</feature>
<gene>
    <name evidence="2" type="ORF">CSSPJE1EN1_LOCUS2273</name>
</gene>
<accession>A0ABP0VTP4</accession>
<protein>
    <submittedName>
        <fullName evidence="2">Uncharacterized protein</fullName>
    </submittedName>
</protein>
<evidence type="ECO:0000256" key="1">
    <source>
        <dbReference type="SAM" id="Phobius"/>
    </source>
</evidence>